<dbReference type="AlphaFoldDB" id="A0A1S4ATC1"/>
<feature type="compositionally biased region" description="Basic and acidic residues" evidence="1">
    <location>
        <begin position="207"/>
        <end position="221"/>
    </location>
</feature>
<feature type="compositionally biased region" description="Basic residues" evidence="1">
    <location>
        <begin position="197"/>
        <end position="206"/>
    </location>
</feature>
<evidence type="ECO:0000313" key="2">
    <source>
        <dbReference type="RefSeq" id="XP_016479815.1"/>
    </source>
</evidence>
<organism evidence="2">
    <name type="scientific">Nicotiana tabacum</name>
    <name type="common">Common tobacco</name>
    <dbReference type="NCBI Taxonomy" id="4097"/>
    <lineage>
        <taxon>Eukaryota</taxon>
        <taxon>Viridiplantae</taxon>
        <taxon>Streptophyta</taxon>
        <taxon>Embryophyta</taxon>
        <taxon>Tracheophyta</taxon>
        <taxon>Spermatophyta</taxon>
        <taxon>Magnoliopsida</taxon>
        <taxon>eudicotyledons</taxon>
        <taxon>Gunneridae</taxon>
        <taxon>Pentapetalae</taxon>
        <taxon>asterids</taxon>
        <taxon>lamiids</taxon>
        <taxon>Solanales</taxon>
        <taxon>Solanaceae</taxon>
        <taxon>Nicotianoideae</taxon>
        <taxon>Nicotianeae</taxon>
        <taxon>Nicotiana</taxon>
    </lineage>
</organism>
<evidence type="ECO:0008006" key="3">
    <source>
        <dbReference type="Google" id="ProtNLM"/>
    </source>
</evidence>
<feature type="region of interest" description="Disordered" evidence="1">
    <location>
        <begin position="95"/>
        <end position="114"/>
    </location>
</feature>
<dbReference type="OrthoDB" id="778454at2759"/>
<reference evidence="2" key="1">
    <citation type="submission" date="2025-08" db="UniProtKB">
        <authorList>
            <consortium name="RefSeq"/>
        </authorList>
    </citation>
    <scope>IDENTIFICATION</scope>
</reference>
<feature type="region of interest" description="Disordered" evidence="1">
    <location>
        <begin position="187"/>
        <end position="228"/>
    </location>
</feature>
<evidence type="ECO:0000256" key="1">
    <source>
        <dbReference type="SAM" id="MobiDB-lite"/>
    </source>
</evidence>
<dbReference type="RefSeq" id="XP_016479815.1">
    <property type="nucleotide sequence ID" value="XM_016624329.1"/>
</dbReference>
<accession>A0A1S4ATC1</accession>
<feature type="compositionally biased region" description="Low complexity" evidence="1">
    <location>
        <begin position="99"/>
        <end position="114"/>
    </location>
</feature>
<sequence>MKKTPEEIVAILDELSEDANQWPSESNDRRKSVGVHQVDFSTAVQAQLDVMSKEIRNLTLVKVQSQPSPICDFCGMGHPMHECQAVAVDEVGQGAPGFQNQQRQQYQPPQSNQSSMKELMKAFIIKTNERLETHISVIQEHGAAIKELGMTFRNLERQNPIAKKKEEPIERQREIVDLQKNNNIQEGEVMVDQDFKKKGKIRAQKKKKDDNSTNNETKESKYTPALPFPQKQRREKLYKQFKHFLEVFKKVHMNIPFTEVLSQMPAYAKFMKEILSKKRKVEETSVVKLKEHCSAILQNKLPQKYGDQGVSLYLAL</sequence>
<name>A0A1S4ATC1_TOBAC</name>
<dbReference type="PaxDb" id="4097-A0A1S4ATC1"/>
<gene>
    <name evidence="2" type="primary">LOC107801061</name>
</gene>
<proteinExistence type="predicted"/>
<protein>
    <recommendedName>
        <fullName evidence="3">Retrotransposon gag protein</fullName>
    </recommendedName>
</protein>
<feature type="region of interest" description="Disordered" evidence="1">
    <location>
        <begin position="14"/>
        <end position="33"/>
    </location>
</feature>
<dbReference type="KEGG" id="nta:107801061"/>